<dbReference type="KEGG" id="adp:NCTC12871_00175"/>
<organism evidence="1 2">
    <name type="scientific">Actinobacillus delphinicola</name>
    <dbReference type="NCBI Taxonomy" id="51161"/>
    <lineage>
        <taxon>Bacteria</taxon>
        <taxon>Pseudomonadati</taxon>
        <taxon>Pseudomonadota</taxon>
        <taxon>Gammaproteobacteria</taxon>
        <taxon>Pasteurellales</taxon>
        <taxon>Pasteurellaceae</taxon>
        <taxon>Actinobacillus</taxon>
    </lineage>
</organism>
<dbReference type="Proteomes" id="UP000279799">
    <property type="component" value="Chromosome"/>
</dbReference>
<gene>
    <name evidence="1" type="ORF">NCTC12871_00175</name>
</gene>
<proteinExistence type="predicted"/>
<reference evidence="1 2" key="1">
    <citation type="submission" date="2018-12" db="EMBL/GenBank/DDBJ databases">
        <authorList>
            <consortium name="Pathogen Informatics"/>
        </authorList>
    </citation>
    <scope>NUCLEOTIDE SEQUENCE [LARGE SCALE GENOMIC DNA]</scope>
    <source>
        <strain evidence="1 2">NCTC12871</strain>
    </source>
</reference>
<protein>
    <recommendedName>
        <fullName evidence="3">DUF5655 domain-containing protein</fullName>
    </recommendedName>
</protein>
<sequence length="120" mass="13841">MNDFYAPNLKAIEHMFPELNIQPYKEALQKIDDKLEPCLLGVNKSLWLISRNAFFAILPHAKKAEVWVKREVEQTQLVQMPPHGKAFVTFKPHDVRLTIDGIMEGDLVKFLEQIQPVSKS</sequence>
<evidence type="ECO:0000313" key="1">
    <source>
        <dbReference type="EMBL" id="VEJ08760.1"/>
    </source>
</evidence>
<keyword evidence="2" id="KW-1185">Reference proteome</keyword>
<name>A0A448TRZ1_9PAST</name>
<dbReference type="AlphaFoldDB" id="A0A448TRZ1"/>
<accession>A0A448TRZ1</accession>
<evidence type="ECO:0000313" key="2">
    <source>
        <dbReference type="Proteomes" id="UP000279799"/>
    </source>
</evidence>
<evidence type="ECO:0008006" key="3">
    <source>
        <dbReference type="Google" id="ProtNLM"/>
    </source>
</evidence>
<dbReference type="RefSeq" id="WP_126598108.1">
    <property type="nucleotide sequence ID" value="NZ_LR134510.1"/>
</dbReference>
<dbReference type="EMBL" id="LR134510">
    <property type="protein sequence ID" value="VEJ08760.1"/>
    <property type="molecule type" value="Genomic_DNA"/>
</dbReference>